<dbReference type="Gene3D" id="1.10.150.240">
    <property type="entry name" value="Putative phosphatase, domain 2"/>
    <property type="match status" value="1"/>
</dbReference>
<dbReference type="InterPro" id="IPR051540">
    <property type="entry name" value="S-2-haloacid_dehalogenase"/>
</dbReference>
<keyword evidence="3" id="KW-1185">Reference proteome</keyword>
<gene>
    <name evidence="2" type="ORF">FB558_7075</name>
</gene>
<dbReference type="Gene3D" id="3.40.50.1000">
    <property type="entry name" value="HAD superfamily/HAD-like"/>
    <property type="match status" value="1"/>
</dbReference>
<evidence type="ECO:0000256" key="1">
    <source>
        <dbReference type="ARBA" id="ARBA00022801"/>
    </source>
</evidence>
<organism evidence="2 3">
    <name type="scientific">Pseudonocardia kunmingensis</name>
    <dbReference type="NCBI Taxonomy" id="630975"/>
    <lineage>
        <taxon>Bacteria</taxon>
        <taxon>Bacillati</taxon>
        <taxon>Actinomycetota</taxon>
        <taxon>Actinomycetes</taxon>
        <taxon>Pseudonocardiales</taxon>
        <taxon>Pseudonocardiaceae</taxon>
        <taxon>Pseudonocardia</taxon>
    </lineage>
</organism>
<dbReference type="PANTHER" id="PTHR43316:SF3">
    <property type="entry name" value="HALOACID DEHALOGENASE, TYPE II (AFU_ORTHOLOGUE AFUA_2G07750)-RELATED"/>
    <property type="match status" value="1"/>
</dbReference>
<dbReference type="RefSeq" id="WP_142061118.1">
    <property type="nucleotide sequence ID" value="NZ_VFPA01000005.1"/>
</dbReference>
<dbReference type="SUPFAM" id="SSF56784">
    <property type="entry name" value="HAD-like"/>
    <property type="match status" value="1"/>
</dbReference>
<dbReference type="EMBL" id="VFPA01000005">
    <property type="protein sequence ID" value="TQM04046.1"/>
    <property type="molecule type" value="Genomic_DNA"/>
</dbReference>
<evidence type="ECO:0000313" key="2">
    <source>
        <dbReference type="EMBL" id="TQM04046.1"/>
    </source>
</evidence>
<evidence type="ECO:0000313" key="3">
    <source>
        <dbReference type="Proteomes" id="UP000315677"/>
    </source>
</evidence>
<dbReference type="GO" id="GO:0016787">
    <property type="term" value="F:hydrolase activity"/>
    <property type="evidence" value="ECO:0007669"/>
    <property type="project" value="UniProtKB-KW"/>
</dbReference>
<dbReference type="AlphaFoldDB" id="A0A543D3X9"/>
<reference evidence="2 3" key="1">
    <citation type="submission" date="2019-06" db="EMBL/GenBank/DDBJ databases">
        <title>Sequencing the genomes of 1000 actinobacteria strains.</title>
        <authorList>
            <person name="Klenk H.-P."/>
        </authorList>
    </citation>
    <scope>NUCLEOTIDE SEQUENCE [LARGE SCALE GENOMIC DNA]</scope>
    <source>
        <strain evidence="2 3">DSM 45301</strain>
    </source>
</reference>
<comment type="caution">
    <text evidence="2">The sequence shown here is derived from an EMBL/GenBank/DDBJ whole genome shotgun (WGS) entry which is preliminary data.</text>
</comment>
<dbReference type="InterPro" id="IPR036412">
    <property type="entry name" value="HAD-like_sf"/>
</dbReference>
<dbReference type="InterPro" id="IPR023214">
    <property type="entry name" value="HAD_sf"/>
</dbReference>
<accession>A0A543D3X9</accession>
<dbReference type="InterPro" id="IPR006439">
    <property type="entry name" value="HAD-SF_hydro_IA"/>
</dbReference>
<dbReference type="OrthoDB" id="3774052at2"/>
<dbReference type="NCBIfam" id="TIGR01493">
    <property type="entry name" value="HAD-SF-IA-v2"/>
    <property type="match status" value="1"/>
</dbReference>
<dbReference type="Proteomes" id="UP000315677">
    <property type="component" value="Unassembled WGS sequence"/>
</dbReference>
<dbReference type="Pfam" id="PF00702">
    <property type="entry name" value="Hydrolase"/>
    <property type="match status" value="1"/>
</dbReference>
<dbReference type="PANTHER" id="PTHR43316">
    <property type="entry name" value="HYDROLASE, HALOACID DELAHOGENASE-RELATED"/>
    <property type="match status" value="1"/>
</dbReference>
<sequence>MPTTVSGAAAEPLRAPDRRPRAVLLDVFETMLRVDALGARFVDVGRPEHEWELFFTRALRDGMAHTLAGPARPFADVARAALHTTTHHTLSDEAVEHVLAGFRTLPPHPDVEPALMALARARIPAYAFTHGAEAVAAAALDGAGLRTYLRDVLSCEQIRSFKPPARVYHWACRQVDQRADRVALVAAHSWDVHGAVRAGLVTGLATRLEGAVPDVVERPHVAAERLDAVVDGIIALPS</sequence>
<keyword evidence="1" id="KW-0378">Hydrolase</keyword>
<dbReference type="InterPro" id="IPR023198">
    <property type="entry name" value="PGP-like_dom2"/>
</dbReference>
<protein>
    <submittedName>
        <fullName evidence="2">2-haloacid dehalogenase</fullName>
    </submittedName>
</protein>
<proteinExistence type="predicted"/>
<name>A0A543D3X9_9PSEU</name>